<reference evidence="1" key="1">
    <citation type="submission" date="2021-04" db="EMBL/GenBank/DDBJ databases">
        <authorList>
            <person name="Hartkoorn R.C."/>
            <person name="Beaudoing E."/>
            <person name="Hot D."/>
        </authorList>
    </citation>
    <scope>NUCLEOTIDE SEQUENCE</scope>
    <source>
        <strain evidence="1">NRRL B-16292</strain>
    </source>
</reference>
<dbReference type="EMBL" id="CP073720">
    <property type="protein sequence ID" value="UWP78820.1"/>
    <property type="molecule type" value="Genomic_DNA"/>
</dbReference>
<name>A0ABY5VN02_9ACTN</name>
<reference evidence="1" key="2">
    <citation type="submission" date="2022-09" db="EMBL/GenBank/DDBJ databases">
        <title>Biosynthetic gene clusters of Dactylosporangioum fulvum.</title>
        <authorList>
            <person name="Caradec T."/>
        </authorList>
    </citation>
    <scope>NUCLEOTIDE SEQUENCE</scope>
    <source>
        <strain evidence="1">NRRL B-16292</strain>
    </source>
</reference>
<protein>
    <submittedName>
        <fullName evidence="1">Uncharacterized protein</fullName>
    </submittedName>
</protein>
<evidence type="ECO:0000313" key="2">
    <source>
        <dbReference type="Proteomes" id="UP001059617"/>
    </source>
</evidence>
<gene>
    <name evidence="1" type="ORF">Dfulv_27005</name>
</gene>
<keyword evidence="2" id="KW-1185">Reference proteome</keyword>
<proteinExistence type="predicted"/>
<evidence type="ECO:0000313" key="1">
    <source>
        <dbReference type="EMBL" id="UWP78820.1"/>
    </source>
</evidence>
<organism evidence="1 2">
    <name type="scientific">Dactylosporangium fulvum</name>
    <dbReference type="NCBI Taxonomy" id="53359"/>
    <lineage>
        <taxon>Bacteria</taxon>
        <taxon>Bacillati</taxon>
        <taxon>Actinomycetota</taxon>
        <taxon>Actinomycetes</taxon>
        <taxon>Micromonosporales</taxon>
        <taxon>Micromonosporaceae</taxon>
        <taxon>Dactylosporangium</taxon>
    </lineage>
</organism>
<dbReference type="Proteomes" id="UP001059617">
    <property type="component" value="Chromosome"/>
</dbReference>
<sequence length="128" mass="13495">MAHAQEEREVAFVATRSWWESRPAPHCTPNPGGFLAGTIPALPPLGCAFSDEPDASAAKLAAARAVLAAGRRLVWTDDDEVPESGPLRAELTAGGRALLIRPDARRGLTPADLDEIEAFARGDLLTAA</sequence>
<dbReference type="RefSeq" id="WP_259856228.1">
    <property type="nucleotide sequence ID" value="NZ_BAAAST010000192.1"/>
</dbReference>
<accession>A0ABY5VN02</accession>